<keyword evidence="5" id="KW-0963">Cytoplasm</keyword>
<feature type="binding site" evidence="5">
    <location>
        <position position="284"/>
    </location>
    <ligand>
        <name>N(2)-acetyl-L-ornithine</name>
        <dbReference type="ChEBI" id="CHEBI:57805"/>
    </ligand>
</feature>
<gene>
    <name evidence="5" type="primary">argD</name>
    <name evidence="6" type="ordered locus">Cpar_1510</name>
</gene>
<keyword evidence="3 5" id="KW-0808">Transferase</keyword>
<keyword evidence="7" id="KW-1185">Reference proteome</keyword>
<accession>B3QPQ5</accession>
<keyword evidence="5" id="KW-0055">Arginine biosynthesis</keyword>
<protein>
    <recommendedName>
        <fullName evidence="5">Acetylornithine aminotransferase</fullName>
        <shortName evidence="5">ACOAT</shortName>
        <ecNumber evidence="5">2.6.1.11</ecNumber>
    </recommendedName>
</protein>
<dbReference type="Gene3D" id="3.90.1150.10">
    <property type="entry name" value="Aspartate Aminotransferase, domain 1"/>
    <property type="match status" value="1"/>
</dbReference>
<keyword evidence="4 5" id="KW-0663">Pyridoxal phosphate</keyword>
<dbReference type="AlphaFoldDB" id="B3QPQ5"/>
<proteinExistence type="inferred from homology"/>
<keyword evidence="2 5" id="KW-0028">Amino-acid biosynthesis</keyword>
<evidence type="ECO:0000256" key="5">
    <source>
        <dbReference type="HAMAP-Rule" id="MF_01107"/>
    </source>
</evidence>
<evidence type="ECO:0000256" key="3">
    <source>
        <dbReference type="ARBA" id="ARBA00022679"/>
    </source>
</evidence>
<dbReference type="FunFam" id="3.40.640.10:FF:000004">
    <property type="entry name" value="Acetylornithine aminotransferase"/>
    <property type="match status" value="1"/>
</dbReference>
<dbReference type="HOGENOM" id="CLU_016922_10_1_10"/>
<dbReference type="PIRSF" id="PIRSF000521">
    <property type="entry name" value="Transaminase_4ab_Lys_Orn"/>
    <property type="match status" value="1"/>
</dbReference>
<dbReference type="GO" id="GO:0042802">
    <property type="term" value="F:identical protein binding"/>
    <property type="evidence" value="ECO:0007669"/>
    <property type="project" value="TreeGrafter"/>
</dbReference>
<feature type="modified residue" description="N6-(pyridoxal phosphate)lysine" evidence="5">
    <location>
        <position position="256"/>
    </location>
</feature>
<dbReference type="InterPro" id="IPR015424">
    <property type="entry name" value="PyrdxlP-dep_Trfase"/>
</dbReference>
<feature type="binding site" evidence="5">
    <location>
        <begin position="227"/>
        <end position="230"/>
    </location>
    <ligand>
        <name>pyridoxal 5'-phosphate</name>
        <dbReference type="ChEBI" id="CHEBI:597326"/>
    </ligand>
</feature>
<dbReference type="GO" id="GO:0006526">
    <property type="term" value="P:L-arginine biosynthetic process"/>
    <property type="evidence" value="ECO:0007669"/>
    <property type="project" value="UniProtKB-UniRule"/>
</dbReference>
<dbReference type="NCBIfam" id="NF002325">
    <property type="entry name" value="PRK01278.1"/>
    <property type="match status" value="1"/>
</dbReference>
<dbReference type="STRING" id="517417.Cpar_1510"/>
<feature type="binding site" evidence="5">
    <location>
        <position position="142"/>
    </location>
    <ligand>
        <name>pyridoxal 5'-phosphate</name>
        <dbReference type="ChEBI" id="CHEBI:597326"/>
    </ligand>
</feature>
<comment type="catalytic activity">
    <reaction evidence="5">
        <text>N(2)-acetyl-L-ornithine + 2-oxoglutarate = N-acetyl-L-glutamate 5-semialdehyde + L-glutamate</text>
        <dbReference type="Rhea" id="RHEA:18049"/>
        <dbReference type="ChEBI" id="CHEBI:16810"/>
        <dbReference type="ChEBI" id="CHEBI:29123"/>
        <dbReference type="ChEBI" id="CHEBI:29985"/>
        <dbReference type="ChEBI" id="CHEBI:57805"/>
        <dbReference type="EC" id="2.6.1.11"/>
    </reaction>
</comment>
<evidence type="ECO:0000313" key="6">
    <source>
        <dbReference type="EMBL" id="ACF11908.1"/>
    </source>
</evidence>
<reference evidence="6" key="1">
    <citation type="submission" date="2008-06" db="EMBL/GenBank/DDBJ databases">
        <title>Complete sequence of Chlorobaculum parvum NCIB 8327.</title>
        <authorList>
            <consortium name="US DOE Joint Genome Institute"/>
            <person name="Lucas S."/>
            <person name="Copeland A."/>
            <person name="Lapidus A."/>
            <person name="Glavina del Rio T."/>
            <person name="Dalin E."/>
            <person name="Tice H."/>
            <person name="Bruce D."/>
            <person name="Goodwin L."/>
            <person name="Pitluck S."/>
            <person name="Schmutz J."/>
            <person name="Larimer F."/>
            <person name="Land M."/>
            <person name="Hauser L."/>
            <person name="Kyrpides N."/>
            <person name="Mikhailova N."/>
            <person name="Zhao F."/>
            <person name="Li T."/>
            <person name="Liu Z."/>
            <person name="Overmann J."/>
            <person name="Bryant D.A."/>
            <person name="Richardson P."/>
        </authorList>
    </citation>
    <scope>NUCLEOTIDE SEQUENCE [LARGE SCALE GENOMIC DNA]</scope>
    <source>
        <strain evidence="6">NCIB 8327</strain>
    </source>
</reference>
<evidence type="ECO:0000256" key="2">
    <source>
        <dbReference type="ARBA" id="ARBA00022605"/>
    </source>
</evidence>
<dbReference type="InterPro" id="IPR004636">
    <property type="entry name" value="AcOrn/SuccOrn_fam"/>
</dbReference>
<comment type="subcellular location">
    <subcellularLocation>
        <location evidence="5">Cytoplasm</location>
    </subcellularLocation>
</comment>
<dbReference type="GO" id="GO:0005737">
    <property type="term" value="C:cytoplasm"/>
    <property type="evidence" value="ECO:0007669"/>
    <property type="project" value="UniProtKB-SubCell"/>
</dbReference>
<keyword evidence="1 5" id="KW-0032">Aminotransferase</keyword>
<dbReference type="PANTHER" id="PTHR11986">
    <property type="entry name" value="AMINOTRANSFERASE CLASS III"/>
    <property type="match status" value="1"/>
</dbReference>
<dbReference type="EMBL" id="CP001099">
    <property type="protein sequence ID" value="ACF11908.1"/>
    <property type="molecule type" value="Genomic_DNA"/>
</dbReference>
<dbReference type="PANTHER" id="PTHR11986:SF79">
    <property type="entry name" value="ACETYLORNITHINE AMINOTRANSFERASE, MITOCHONDRIAL"/>
    <property type="match status" value="1"/>
</dbReference>
<dbReference type="NCBIfam" id="TIGR00707">
    <property type="entry name" value="argD"/>
    <property type="match status" value="1"/>
</dbReference>
<dbReference type="HAMAP" id="MF_01107">
    <property type="entry name" value="ArgD_aminotrans_3"/>
    <property type="match status" value="1"/>
</dbReference>
<dbReference type="UniPathway" id="UPA00068">
    <property type="reaction ID" value="UER00109"/>
</dbReference>
<dbReference type="InterPro" id="IPR005814">
    <property type="entry name" value="Aminotrans_3"/>
</dbReference>
<dbReference type="GO" id="GO:0030170">
    <property type="term" value="F:pyridoxal phosphate binding"/>
    <property type="evidence" value="ECO:0007669"/>
    <property type="project" value="InterPro"/>
</dbReference>
<dbReference type="EC" id="2.6.1.11" evidence="5"/>
<comment type="cofactor">
    <cofactor evidence="5">
        <name>pyridoxal 5'-phosphate</name>
        <dbReference type="ChEBI" id="CHEBI:597326"/>
    </cofactor>
    <text evidence="5">Binds 1 pyridoxal phosphate per subunit.</text>
</comment>
<feature type="binding site" evidence="5">
    <location>
        <position position="285"/>
    </location>
    <ligand>
        <name>pyridoxal 5'-phosphate</name>
        <dbReference type="ChEBI" id="CHEBI:597326"/>
    </ligand>
</feature>
<dbReference type="InterPro" id="IPR015421">
    <property type="entry name" value="PyrdxlP-dep_Trfase_major"/>
</dbReference>
<dbReference type="Proteomes" id="UP000008811">
    <property type="component" value="Chromosome"/>
</dbReference>
<feature type="binding site" evidence="5">
    <location>
        <begin position="109"/>
        <end position="110"/>
    </location>
    <ligand>
        <name>pyridoxal 5'-phosphate</name>
        <dbReference type="ChEBI" id="CHEBI:597326"/>
    </ligand>
</feature>
<dbReference type="eggNOG" id="COG4992">
    <property type="taxonomic scope" value="Bacteria"/>
</dbReference>
<dbReference type="SUPFAM" id="SSF53383">
    <property type="entry name" value="PLP-dependent transferases"/>
    <property type="match status" value="1"/>
</dbReference>
<feature type="binding site" evidence="5">
    <location>
        <position position="145"/>
    </location>
    <ligand>
        <name>N(2)-acetyl-L-ornithine</name>
        <dbReference type="ChEBI" id="CHEBI:57805"/>
    </ligand>
</feature>
<dbReference type="KEGG" id="cpc:Cpar_1510"/>
<comment type="pathway">
    <text evidence="5">Amino-acid biosynthesis; L-arginine biosynthesis; N(2)-acetyl-L-ornithine from L-glutamate: step 4/4.</text>
</comment>
<comment type="similarity">
    <text evidence="5">Belongs to the class-III pyridoxal-phosphate-dependent aminotransferase family. ArgD subfamily.</text>
</comment>
<dbReference type="InterPro" id="IPR049704">
    <property type="entry name" value="Aminotrans_3_PPA_site"/>
</dbReference>
<sequence length="405" mass="44080">MITMHTPAINLETEQQLFFHNYARLPLDIAYAKGSFLYTSGGDRYLDMIAGIGVNAIGYGDQRLEHAITEQAAKYIHVSNLFMQKPQFDLAATLLEISGMSKVFFCNSGTEAIEAAIKLARRFAARNGDTSKTQVLSLTNCFHGRTYGALSLTAKPKYVGGFEPLVPETGMIDFNNIEDLERKVSSRTAAVFVEFVQGEGGIHKVSEAFIARLKELAAEHDFLIVADEIQAGCGRTGSFFSYMPFDIQPDLVCVAKPLGGGLPLGAIIGTEKVAEVFTPGSHGTTFGGNPVACAAGLAMIEAIKADKLMENAIETGAMMRAAFEKMAEKHAQILEIRQYGLMIGITVNREAKYYVDEALKRNVLVNATSQNVIRLLPPLSISKEEAQLCLDTLDAIFSEEKQAQG</sequence>
<evidence type="ECO:0000256" key="4">
    <source>
        <dbReference type="ARBA" id="ARBA00022898"/>
    </source>
</evidence>
<comment type="miscellaneous">
    <text evidence="5">May also have succinyldiaminopimelate aminotransferase activity, thus carrying out the corresponding step in lysine biosynthesis.</text>
</comment>
<evidence type="ECO:0000313" key="7">
    <source>
        <dbReference type="Proteomes" id="UP000008811"/>
    </source>
</evidence>
<dbReference type="CDD" id="cd00610">
    <property type="entry name" value="OAT_like"/>
    <property type="match status" value="1"/>
</dbReference>
<dbReference type="GO" id="GO:0003992">
    <property type="term" value="F:N2-acetyl-L-ornithine:2-oxoglutarate 5-aminotransferase activity"/>
    <property type="evidence" value="ECO:0007669"/>
    <property type="project" value="UniProtKB-UniRule"/>
</dbReference>
<dbReference type="Pfam" id="PF00202">
    <property type="entry name" value="Aminotran_3"/>
    <property type="match status" value="1"/>
</dbReference>
<dbReference type="Gene3D" id="3.40.640.10">
    <property type="entry name" value="Type I PLP-dependent aspartate aminotransferase-like (Major domain)"/>
    <property type="match status" value="1"/>
</dbReference>
<dbReference type="InterPro" id="IPR050103">
    <property type="entry name" value="Class-III_PLP-dep_AT"/>
</dbReference>
<comment type="subunit">
    <text evidence="5">Homodimer.</text>
</comment>
<name>B3QPQ5_CHLP8</name>
<evidence type="ECO:0000256" key="1">
    <source>
        <dbReference type="ARBA" id="ARBA00022576"/>
    </source>
</evidence>
<organism evidence="6 7">
    <name type="scientific">Chlorobaculum parvum (strain DSM 263 / NCIMB 8327)</name>
    <name type="common">Chlorobium vibrioforme subsp. thiosulfatophilum</name>
    <dbReference type="NCBI Taxonomy" id="517417"/>
    <lineage>
        <taxon>Bacteria</taxon>
        <taxon>Pseudomonadati</taxon>
        <taxon>Chlorobiota</taxon>
        <taxon>Chlorobiia</taxon>
        <taxon>Chlorobiales</taxon>
        <taxon>Chlorobiaceae</taxon>
        <taxon>Chlorobaculum</taxon>
    </lineage>
</organism>
<dbReference type="InterPro" id="IPR015422">
    <property type="entry name" value="PyrdxlP-dep_Trfase_small"/>
</dbReference>
<dbReference type="PROSITE" id="PS00600">
    <property type="entry name" value="AA_TRANSFER_CLASS_3"/>
    <property type="match status" value="1"/>
</dbReference>